<dbReference type="AlphaFoldDB" id="A0A3S3QE80"/>
<accession>A0A3S3QE80</accession>
<keyword evidence="6" id="KW-1185">Reference proteome</keyword>
<reference evidence="5 6" key="1">
    <citation type="submission" date="2019-01" db="EMBL/GenBank/DDBJ databases">
        <title>Flavobacterium sp. nov.,isolated from freshwater.</title>
        <authorList>
            <person name="Zhang R."/>
            <person name="Du Z.-J."/>
        </authorList>
    </citation>
    <scope>NUCLEOTIDE SEQUENCE [LARGE SCALE GENOMIC DNA]</scope>
    <source>
        <strain evidence="5 6">1E403</strain>
    </source>
</reference>
<dbReference type="GO" id="GO:0003677">
    <property type="term" value="F:DNA binding"/>
    <property type="evidence" value="ECO:0007669"/>
    <property type="project" value="UniProtKB-KW"/>
</dbReference>
<dbReference type="InterPro" id="IPR036388">
    <property type="entry name" value="WH-like_DNA-bd_sf"/>
</dbReference>
<keyword evidence="2" id="KW-0238">DNA-binding</keyword>
<dbReference type="Gene3D" id="1.10.10.10">
    <property type="entry name" value="Winged helix-like DNA-binding domain superfamily/Winged helix DNA-binding domain"/>
    <property type="match status" value="1"/>
</dbReference>
<proteinExistence type="predicted"/>
<dbReference type="InterPro" id="IPR036390">
    <property type="entry name" value="WH_DNA-bd_sf"/>
</dbReference>
<evidence type="ECO:0000256" key="1">
    <source>
        <dbReference type="ARBA" id="ARBA00023015"/>
    </source>
</evidence>
<evidence type="ECO:0000256" key="2">
    <source>
        <dbReference type="ARBA" id="ARBA00023125"/>
    </source>
</evidence>
<dbReference type="PANTHER" id="PTHR33204:SF29">
    <property type="entry name" value="TRANSCRIPTIONAL REGULATOR"/>
    <property type="match status" value="1"/>
</dbReference>
<evidence type="ECO:0000259" key="4">
    <source>
        <dbReference type="PROSITE" id="PS51118"/>
    </source>
</evidence>
<dbReference type="Proteomes" id="UP000287527">
    <property type="component" value="Unassembled WGS sequence"/>
</dbReference>
<dbReference type="RefSeq" id="WP_128388568.1">
    <property type="nucleotide sequence ID" value="NZ_SBII01000002.1"/>
</dbReference>
<protein>
    <submittedName>
        <fullName evidence="5">Transcriptional regulator</fullName>
    </submittedName>
</protein>
<gene>
    <name evidence="5" type="ORF">EPI11_03475</name>
</gene>
<keyword evidence="3" id="KW-0804">Transcription</keyword>
<evidence type="ECO:0000313" key="5">
    <source>
        <dbReference type="EMBL" id="RWX02290.1"/>
    </source>
</evidence>
<comment type="caution">
    <text evidence="5">The sequence shown here is derived from an EMBL/GenBank/DDBJ whole genome shotgun (WGS) entry which is preliminary data.</text>
</comment>
<sequence length="119" mass="13587">MKKENSTNSINQKIINATCGTAVTVALISGRWKLNILWQLLEGKLRYGDIKKRIPNISERMLALQLKEMEAHGLVTRTVYPEVPPRVDYELTNLGISMEPMLRSIDEWGDNYKAAIKQD</sequence>
<evidence type="ECO:0000256" key="3">
    <source>
        <dbReference type="ARBA" id="ARBA00023163"/>
    </source>
</evidence>
<feature type="domain" description="HTH hxlR-type" evidence="4">
    <location>
        <begin position="19"/>
        <end position="117"/>
    </location>
</feature>
<dbReference type="SUPFAM" id="SSF46785">
    <property type="entry name" value="Winged helix' DNA-binding domain"/>
    <property type="match status" value="1"/>
</dbReference>
<dbReference type="OrthoDB" id="9797599at2"/>
<dbReference type="EMBL" id="SBII01000002">
    <property type="protein sequence ID" value="RWX02290.1"/>
    <property type="molecule type" value="Genomic_DNA"/>
</dbReference>
<dbReference type="PROSITE" id="PS51118">
    <property type="entry name" value="HTH_HXLR"/>
    <property type="match status" value="1"/>
</dbReference>
<name>A0A3S3QE80_9FLAO</name>
<dbReference type="Pfam" id="PF01638">
    <property type="entry name" value="HxlR"/>
    <property type="match status" value="1"/>
</dbReference>
<dbReference type="InterPro" id="IPR002577">
    <property type="entry name" value="HTH_HxlR"/>
</dbReference>
<keyword evidence="1" id="KW-0805">Transcription regulation</keyword>
<organism evidence="5 6">
    <name type="scientific">Flavobacterium cerinum</name>
    <dbReference type="NCBI Taxonomy" id="2502784"/>
    <lineage>
        <taxon>Bacteria</taxon>
        <taxon>Pseudomonadati</taxon>
        <taxon>Bacteroidota</taxon>
        <taxon>Flavobacteriia</taxon>
        <taxon>Flavobacteriales</taxon>
        <taxon>Flavobacteriaceae</taxon>
        <taxon>Flavobacterium</taxon>
    </lineage>
</organism>
<evidence type="ECO:0000313" key="6">
    <source>
        <dbReference type="Proteomes" id="UP000287527"/>
    </source>
</evidence>
<dbReference type="PANTHER" id="PTHR33204">
    <property type="entry name" value="TRANSCRIPTIONAL REGULATOR, MARR FAMILY"/>
    <property type="match status" value="1"/>
</dbReference>